<evidence type="ECO:0000256" key="2">
    <source>
        <dbReference type="ARBA" id="ARBA00009810"/>
    </source>
</evidence>
<evidence type="ECO:0000256" key="15">
    <source>
        <dbReference type="RuleBase" id="RU003357"/>
    </source>
</evidence>
<name>A0ABV6J0B7_9PROT</name>
<feature type="signal peptide" evidence="16">
    <location>
        <begin position="1"/>
        <end position="29"/>
    </location>
</feature>
<keyword evidence="4 14" id="KW-1134">Transmembrane beta strand</keyword>
<evidence type="ECO:0000256" key="3">
    <source>
        <dbReference type="ARBA" id="ARBA00022448"/>
    </source>
</evidence>
<accession>A0ABV6J0B7</accession>
<dbReference type="SUPFAM" id="SSF56935">
    <property type="entry name" value="Porins"/>
    <property type="match status" value="1"/>
</dbReference>
<evidence type="ECO:0000259" key="17">
    <source>
        <dbReference type="Pfam" id="PF00593"/>
    </source>
</evidence>
<evidence type="ECO:0000256" key="6">
    <source>
        <dbReference type="ARBA" id="ARBA00022692"/>
    </source>
</evidence>
<evidence type="ECO:0000313" key="20">
    <source>
        <dbReference type="Proteomes" id="UP001589789"/>
    </source>
</evidence>
<comment type="similarity">
    <text evidence="2 14 15">Belongs to the TonB-dependent receptor family.</text>
</comment>
<dbReference type="Proteomes" id="UP001589789">
    <property type="component" value="Unassembled WGS sequence"/>
</dbReference>
<dbReference type="InterPro" id="IPR036942">
    <property type="entry name" value="Beta-barrel_TonB_sf"/>
</dbReference>
<evidence type="ECO:0000256" key="5">
    <source>
        <dbReference type="ARBA" id="ARBA00022496"/>
    </source>
</evidence>
<evidence type="ECO:0000259" key="18">
    <source>
        <dbReference type="Pfam" id="PF07715"/>
    </source>
</evidence>
<keyword evidence="20" id="KW-1185">Reference proteome</keyword>
<dbReference type="InterPro" id="IPR000531">
    <property type="entry name" value="Beta-barrel_TonB"/>
</dbReference>
<dbReference type="InterPro" id="IPR010105">
    <property type="entry name" value="TonB_sidphr_rcpt"/>
</dbReference>
<reference evidence="19 20" key="1">
    <citation type="submission" date="2024-09" db="EMBL/GenBank/DDBJ databases">
        <authorList>
            <person name="Sun Q."/>
            <person name="Mori K."/>
        </authorList>
    </citation>
    <scope>NUCLEOTIDE SEQUENCE [LARGE SCALE GENOMIC DNA]</scope>
    <source>
        <strain evidence="19 20">CCM 7468</strain>
    </source>
</reference>
<dbReference type="RefSeq" id="WP_377056609.1">
    <property type="nucleotide sequence ID" value="NZ_JBHLVZ010000104.1"/>
</dbReference>
<feature type="domain" description="TonB-dependent receptor-like beta-barrel" evidence="17">
    <location>
        <begin position="271"/>
        <end position="691"/>
    </location>
</feature>
<keyword evidence="8" id="KW-0408">Iron</keyword>
<feature type="chain" id="PRO_5046005143" evidence="16">
    <location>
        <begin position="30"/>
        <end position="721"/>
    </location>
</feature>
<dbReference type="EMBL" id="JBHLVZ010000104">
    <property type="protein sequence ID" value="MFC0389330.1"/>
    <property type="molecule type" value="Genomic_DNA"/>
</dbReference>
<comment type="caution">
    <text evidence="19">The sequence shown here is derived from an EMBL/GenBank/DDBJ whole genome shotgun (WGS) entry which is preliminary data.</text>
</comment>
<proteinExistence type="inferred from homology"/>
<feature type="domain" description="TonB-dependent receptor plug" evidence="18">
    <location>
        <begin position="85"/>
        <end position="179"/>
    </location>
</feature>
<evidence type="ECO:0000256" key="10">
    <source>
        <dbReference type="ARBA" id="ARBA00023077"/>
    </source>
</evidence>
<comment type="subcellular location">
    <subcellularLocation>
        <location evidence="1 14">Cell outer membrane</location>
        <topology evidence="1 14">Multi-pass membrane protein</topology>
    </subcellularLocation>
</comment>
<dbReference type="InterPro" id="IPR037066">
    <property type="entry name" value="Plug_dom_sf"/>
</dbReference>
<evidence type="ECO:0000256" key="1">
    <source>
        <dbReference type="ARBA" id="ARBA00004571"/>
    </source>
</evidence>
<evidence type="ECO:0000256" key="9">
    <source>
        <dbReference type="ARBA" id="ARBA00023065"/>
    </source>
</evidence>
<keyword evidence="7 16" id="KW-0732">Signal</keyword>
<evidence type="ECO:0000313" key="19">
    <source>
        <dbReference type="EMBL" id="MFC0389330.1"/>
    </source>
</evidence>
<dbReference type="PANTHER" id="PTHR32552:SF68">
    <property type="entry name" value="FERRICHROME OUTER MEMBRANE TRANSPORTER_PHAGE RECEPTOR"/>
    <property type="match status" value="1"/>
</dbReference>
<dbReference type="PANTHER" id="PTHR32552">
    <property type="entry name" value="FERRICHROME IRON RECEPTOR-RELATED"/>
    <property type="match status" value="1"/>
</dbReference>
<keyword evidence="13 14" id="KW-0998">Cell outer membrane</keyword>
<evidence type="ECO:0000256" key="11">
    <source>
        <dbReference type="ARBA" id="ARBA00023136"/>
    </source>
</evidence>
<keyword evidence="12 19" id="KW-0675">Receptor</keyword>
<gene>
    <name evidence="19" type="ORF">ACFFIC_27860</name>
</gene>
<sequence>MRPANLSARPTRALSRAAPAIVLSFALLASPGLTVPALAQQALAPDPLVGDLVRVPEVSVTGTPPSIRGYLAPESSTALRLPAPIQDVPVSVQVVPDTLIQDRAALTVRQAVETVSGATSSNAVPGSVALRIRGFNDGSANLRDGFRETSNQQDVQGIERIDILKGPASVLYGGNLSSGGVANIVTRAPVDGRFGAVSGTIGNYGLFRSTFDINEGDITGNGTLGIRLNAALDRSTSYRDFGGSSTQFINTSLRWRPTEQDEVVIRAQYLRTDFSYGIYQSPLSRQTLSLPLARNFDDPNQGTSRRDAGRVSYNWVHSFGEGLRFRSGFNASGVDYDLGTDRFSTLRILADNRTVQRTAIFGPQHIRDYDLQNELSGTFMTGPVRHDWLVGVESYWSATTSVGFQSTLPNLDLRSPVYGVVPGAARLVSNTRSSFMNHAGYVQDFVTLAPGLRVLLGGRYDSTDTSSLNRITGVAGENSAARFSPRVGVSYEPVMDTTVFANWANSFVPTTATMASGAALSPSTSEQFEVGVKQALLGGRAQATVALFHITRTNVPTTDPANPLFSIASGEQRSRGVEVDLAGEILPGWNAVASYAFTEAQVERDNRLPVGDVLAGVARHAGTIWTTYEFGEGSPLRGVGIGGGVRAETRREATLPNTFSLPAYARLDAAAWYRFEVSRTPMRAQVNVQNINQQRIYDTDGANTLRVNVPFTVLASLTAQF</sequence>
<keyword evidence="10 15" id="KW-0798">TonB box</keyword>
<keyword evidence="6 14" id="KW-0812">Transmembrane</keyword>
<evidence type="ECO:0000256" key="14">
    <source>
        <dbReference type="PROSITE-ProRule" id="PRU01360"/>
    </source>
</evidence>
<protein>
    <submittedName>
        <fullName evidence="19">TonB-dependent siderophore receptor</fullName>
    </submittedName>
</protein>
<dbReference type="Gene3D" id="2.170.130.10">
    <property type="entry name" value="TonB-dependent receptor, plug domain"/>
    <property type="match status" value="1"/>
</dbReference>
<dbReference type="InterPro" id="IPR039426">
    <property type="entry name" value="TonB-dep_rcpt-like"/>
</dbReference>
<evidence type="ECO:0000256" key="12">
    <source>
        <dbReference type="ARBA" id="ARBA00023170"/>
    </source>
</evidence>
<keyword evidence="9" id="KW-0406">Ion transport</keyword>
<keyword evidence="3 14" id="KW-0813">Transport</keyword>
<dbReference type="PROSITE" id="PS52016">
    <property type="entry name" value="TONB_DEPENDENT_REC_3"/>
    <property type="match status" value="1"/>
</dbReference>
<organism evidence="19 20">
    <name type="scientific">Muricoccus vinaceus</name>
    <dbReference type="NCBI Taxonomy" id="424704"/>
    <lineage>
        <taxon>Bacteria</taxon>
        <taxon>Pseudomonadati</taxon>
        <taxon>Pseudomonadota</taxon>
        <taxon>Alphaproteobacteria</taxon>
        <taxon>Acetobacterales</taxon>
        <taxon>Roseomonadaceae</taxon>
        <taxon>Muricoccus</taxon>
    </lineage>
</organism>
<evidence type="ECO:0000256" key="8">
    <source>
        <dbReference type="ARBA" id="ARBA00023004"/>
    </source>
</evidence>
<dbReference type="CDD" id="cd01347">
    <property type="entry name" value="ligand_gated_channel"/>
    <property type="match status" value="1"/>
</dbReference>
<evidence type="ECO:0000256" key="13">
    <source>
        <dbReference type="ARBA" id="ARBA00023237"/>
    </source>
</evidence>
<evidence type="ECO:0000256" key="4">
    <source>
        <dbReference type="ARBA" id="ARBA00022452"/>
    </source>
</evidence>
<dbReference type="Gene3D" id="2.40.170.20">
    <property type="entry name" value="TonB-dependent receptor, beta-barrel domain"/>
    <property type="match status" value="1"/>
</dbReference>
<dbReference type="InterPro" id="IPR012910">
    <property type="entry name" value="Plug_dom"/>
</dbReference>
<evidence type="ECO:0000256" key="16">
    <source>
        <dbReference type="SAM" id="SignalP"/>
    </source>
</evidence>
<keyword evidence="5" id="KW-0410">Iron transport</keyword>
<dbReference type="NCBIfam" id="TIGR01783">
    <property type="entry name" value="TonB-siderophor"/>
    <property type="match status" value="1"/>
</dbReference>
<evidence type="ECO:0000256" key="7">
    <source>
        <dbReference type="ARBA" id="ARBA00022729"/>
    </source>
</evidence>
<dbReference type="Pfam" id="PF00593">
    <property type="entry name" value="TonB_dep_Rec_b-barrel"/>
    <property type="match status" value="1"/>
</dbReference>
<keyword evidence="11 14" id="KW-0472">Membrane</keyword>
<dbReference type="Pfam" id="PF07715">
    <property type="entry name" value="Plug"/>
    <property type="match status" value="1"/>
</dbReference>